<feature type="transmembrane region" description="Helical" evidence="2">
    <location>
        <begin position="141"/>
        <end position="159"/>
    </location>
</feature>
<sequence>MQIGEQLQRQRKEHGMSQETLAKKLHISRQSISKWENGTSLPSFANVVAISELFEISLDELIKGDVELMDQFEHSTKINKAYIITITSIVLAIVAFVFSNNVYSISQSTLENVLFLPLMASFICLMFSIDWRALEKAINKWTMLFGIIWLTLLLWPSFYDFIGGFVAGWNAH</sequence>
<dbReference type="CDD" id="cd00093">
    <property type="entry name" value="HTH_XRE"/>
    <property type="match status" value="1"/>
</dbReference>
<accession>A0ABW1UU20</accession>
<keyword evidence="2" id="KW-0472">Membrane</keyword>
<evidence type="ECO:0000256" key="2">
    <source>
        <dbReference type="SAM" id="Phobius"/>
    </source>
</evidence>
<dbReference type="RefSeq" id="WP_125593852.1">
    <property type="nucleotide sequence ID" value="NZ_JBHSSN010000004.1"/>
</dbReference>
<dbReference type="SMART" id="SM00530">
    <property type="entry name" value="HTH_XRE"/>
    <property type="match status" value="1"/>
</dbReference>
<dbReference type="Proteomes" id="UP001596186">
    <property type="component" value="Unassembled WGS sequence"/>
</dbReference>
<evidence type="ECO:0000256" key="1">
    <source>
        <dbReference type="ARBA" id="ARBA00023125"/>
    </source>
</evidence>
<keyword evidence="2" id="KW-0812">Transmembrane</keyword>
<dbReference type="InterPro" id="IPR001387">
    <property type="entry name" value="Cro/C1-type_HTH"/>
</dbReference>
<evidence type="ECO:0000313" key="4">
    <source>
        <dbReference type="EMBL" id="MFC6322522.1"/>
    </source>
</evidence>
<keyword evidence="2" id="KW-1133">Transmembrane helix</keyword>
<evidence type="ECO:0000313" key="5">
    <source>
        <dbReference type="Proteomes" id="UP001596186"/>
    </source>
</evidence>
<dbReference type="PROSITE" id="PS50943">
    <property type="entry name" value="HTH_CROC1"/>
    <property type="match status" value="1"/>
</dbReference>
<feature type="transmembrane region" description="Helical" evidence="2">
    <location>
        <begin position="81"/>
        <end position="98"/>
    </location>
</feature>
<evidence type="ECO:0000259" key="3">
    <source>
        <dbReference type="PROSITE" id="PS50943"/>
    </source>
</evidence>
<protein>
    <submittedName>
        <fullName evidence="4">Helix-turn-helix domain-containing protein</fullName>
    </submittedName>
</protein>
<dbReference type="PANTHER" id="PTHR46558:SF15">
    <property type="entry name" value="HELIX-TURN-HELIX DOMAIN PROTEIN"/>
    <property type="match status" value="1"/>
</dbReference>
<dbReference type="PANTHER" id="PTHR46558">
    <property type="entry name" value="TRACRIPTIONAL REGULATORY PROTEIN-RELATED-RELATED"/>
    <property type="match status" value="1"/>
</dbReference>
<name>A0ABW1UU20_9LACO</name>
<keyword evidence="1" id="KW-0238">DNA-binding</keyword>
<proteinExistence type="predicted"/>
<keyword evidence="5" id="KW-1185">Reference proteome</keyword>
<comment type="caution">
    <text evidence="4">The sequence shown here is derived from an EMBL/GenBank/DDBJ whole genome shotgun (WGS) entry which is preliminary data.</text>
</comment>
<dbReference type="Gene3D" id="1.10.260.40">
    <property type="entry name" value="lambda repressor-like DNA-binding domains"/>
    <property type="match status" value="1"/>
</dbReference>
<organism evidence="4 5">
    <name type="scientific">Companilactobacillus baiquanensis</name>
    <dbReference type="NCBI Taxonomy" id="2486005"/>
    <lineage>
        <taxon>Bacteria</taxon>
        <taxon>Bacillati</taxon>
        <taxon>Bacillota</taxon>
        <taxon>Bacilli</taxon>
        <taxon>Lactobacillales</taxon>
        <taxon>Lactobacillaceae</taxon>
        <taxon>Companilactobacillus</taxon>
    </lineage>
</organism>
<feature type="domain" description="HTH cro/C1-type" evidence="3">
    <location>
        <begin position="7"/>
        <end position="61"/>
    </location>
</feature>
<gene>
    <name evidence="4" type="ORF">ACFP1F_01920</name>
</gene>
<dbReference type="EMBL" id="JBHSSN010000004">
    <property type="protein sequence ID" value="MFC6322522.1"/>
    <property type="molecule type" value="Genomic_DNA"/>
</dbReference>
<dbReference type="Pfam" id="PF01381">
    <property type="entry name" value="HTH_3"/>
    <property type="match status" value="1"/>
</dbReference>
<dbReference type="InterPro" id="IPR010982">
    <property type="entry name" value="Lambda_DNA-bd_dom_sf"/>
</dbReference>
<dbReference type="SUPFAM" id="SSF47413">
    <property type="entry name" value="lambda repressor-like DNA-binding domains"/>
    <property type="match status" value="1"/>
</dbReference>
<feature type="transmembrane region" description="Helical" evidence="2">
    <location>
        <begin position="110"/>
        <end position="129"/>
    </location>
</feature>
<reference evidence="5" key="1">
    <citation type="journal article" date="2019" name="Int. J. Syst. Evol. Microbiol.">
        <title>The Global Catalogue of Microorganisms (GCM) 10K type strain sequencing project: providing services to taxonomists for standard genome sequencing and annotation.</title>
        <authorList>
            <consortium name="The Broad Institute Genomics Platform"/>
            <consortium name="The Broad Institute Genome Sequencing Center for Infectious Disease"/>
            <person name="Wu L."/>
            <person name="Ma J."/>
        </authorList>
    </citation>
    <scope>NUCLEOTIDE SEQUENCE [LARGE SCALE GENOMIC DNA]</scope>
    <source>
        <strain evidence="5">CCM 8895</strain>
    </source>
</reference>